<dbReference type="EMBL" id="CAKOGP040000001">
    <property type="protein sequence ID" value="CAJ1916293.1"/>
    <property type="molecule type" value="Genomic_DNA"/>
</dbReference>
<organism evidence="1 2">
    <name type="scientific">Cylindrotheca closterium</name>
    <dbReference type="NCBI Taxonomy" id="2856"/>
    <lineage>
        <taxon>Eukaryota</taxon>
        <taxon>Sar</taxon>
        <taxon>Stramenopiles</taxon>
        <taxon>Ochrophyta</taxon>
        <taxon>Bacillariophyta</taxon>
        <taxon>Bacillariophyceae</taxon>
        <taxon>Bacillariophycidae</taxon>
        <taxon>Bacillariales</taxon>
        <taxon>Bacillariaceae</taxon>
        <taxon>Cylindrotheca</taxon>
    </lineage>
</organism>
<protein>
    <submittedName>
        <fullName evidence="1">Uncharacterized protein</fullName>
    </submittedName>
</protein>
<accession>A0AAD2CEX1</accession>
<gene>
    <name evidence="1" type="ORF">CYCCA115_LOCUS745</name>
</gene>
<dbReference type="AlphaFoldDB" id="A0AAD2CEX1"/>
<dbReference type="Proteomes" id="UP001295423">
    <property type="component" value="Unassembled WGS sequence"/>
</dbReference>
<keyword evidence="2" id="KW-1185">Reference proteome</keyword>
<sequence length="120" mass="13360">MYFPDDAVIDFSQYAKRLLKSLTSNADTNVTVIFDTKVTEVVDNKPSDGAVILESGETLNAKDVVVTGALGFAVTLIKPCYSYLAHVHVDNPKYDNVQELANFFTWGYSHDWCFTRTNGV</sequence>
<reference evidence="1" key="1">
    <citation type="submission" date="2023-08" db="EMBL/GenBank/DDBJ databases">
        <authorList>
            <person name="Audoor S."/>
            <person name="Bilcke G."/>
        </authorList>
    </citation>
    <scope>NUCLEOTIDE SEQUENCE</scope>
</reference>
<dbReference type="InterPro" id="IPR036188">
    <property type="entry name" value="FAD/NAD-bd_sf"/>
</dbReference>
<comment type="caution">
    <text evidence="1">The sequence shown here is derived from an EMBL/GenBank/DDBJ whole genome shotgun (WGS) entry which is preliminary data.</text>
</comment>
<name>A0AAD2CEX1_9STRA</name>
<evidence type="ECO:0000313" key="1">
    <source>
        <dbReference type="EMBL" id="CAJ1916293.1"/>
    </source>
</evidence>
<dbReference type="SUPFAM" id="SSF51905">
    <property type="entry name" value="FAD/NAD(P)-binding domain"/>
    <property type="match status" value="1"/>
</dbReference>
<proteinExistence type="predicted"/>
<evidence type="ECO:0000313" key="2">
    <source>
        <dbReference type="Proteomes" id="UP001295423"/>
    </source>
</evidence>